<reference evidence="1 2" key="1">
    <citation type="submission" date="2014-04" db="EMBL/GenBank/DDBJ databases">
        <authorList>
            <consortium name="DOE Joint Genome Institute"/>
            <person name="Kuo A."/>
            <person name="Kohler A."/>
            <person name="Jargeat P."/>
            <person name="Nagy L.G."/>
            <person name="Floudas D."/>
            <person name="Copeland A."/>
            <person name="Barry K.W."/>
            <person name="Cichocki N."/>
            <person name="Veneault-Fourrey C."/>
            <person name="LaButti K."/>
            <person name="Lindquist E.A."/>
            <person name="Lipzen A."/>
            <person name="Lundell T."/>
            <person name="Morin E."/>
            <person name="Murat C."/>
            <person name="Sun H."/>
            <person name="Tunlid A."/>
            <person name="Henrissat B."/>
            <person name="Grigoriev I.V."/>
            <person name="Hibbett D.S."/>
            <person name="Martin F."/>
            <person name="Nordberg H.P."/>
            <person name="Cantor M.N."/>
            <person name="Hua S.X."/>
        </authorList>
    </citation>
    <scope>NUCLEOTIDE SEQUENCE [LARGE SCALE GENOMIC DNA]</scope>
    <source>
        <strain evidence="1 2">Ve08.2h10</strain>
    </source>
</reference>
<dbReference type="Proteomes" id="UP000054538">
    <property type="component" value="Unassembled WGS sequence"/>
</dbReference>
<name>A0A0D0DIJ4_9AGAM</name>
<accession>A0A0D0DIJ4</accession>
<evidence type="ECO:0000313" key="2">
    <source>
        <dbReference type="Proteomes" id="UP000054538"/>
    </source>
</evidence>
<gene>
    <name evidence="1" type="ORF">PAXRUDRAFT_831970</name>
</gene>
<dbReference type="AlphaFoldDB" id="A0A0D0DIJ4"/>
<sequence>MTYAWIVISQVVIHPSHASLPYGVEILDILATSVAERWRHQVRVVLVDLTPPLQFLPTLGSVACAVQLCLQRACDSQGYYSFERRIQ</sequence>
<proteinExistence type="predicted"/>
<dbReference type="InParanoid" id="A0A0D0DIJ4"/>
<reference evidence="2" key="2">
    <citation type="submission" date="2015-01" db="EMBL/GenBank/DDBJ databases">
        <title>Evolutionary Origins and Diversification of the Mycorrhizal Mutualists.</title>
        <authorList>
            <consortium name="DOE Joint Genome Institute"/>
            <consortium name="Mycorrhizal Genomics Consortium"/>
            <person name="Kohler A."/>
            <person name="Kuo A."/>
            <person name="Nagy L.G."/>
            <person name="Floudas D."/>
            <person name="Copeland A."/>
            <person name="Barry K.W."/>
            <person name="Cichocki N."/>
            <person name="Veneault-Fourrey C."/>
            <person name="LaButti K."/>
            <person name="Lindquist E.A."/>
            <person name="Lipzen A."/>
            <person name="Lundell T."/>
            <person name="Morin E."/>
            <person name="Murat C."/>
            <person name="Riley R."/>
            <person name="Ohm R."/>
            <person name="Sun H."/>
            <person name="Tunlid A."/>
            <person name="Henrissat B."/>
            <person name="Grigoriev I.V."/>
            <person name="Hibbett D.S."/>
            <person name="Martin F."/>
        </authorList>
    </citation>
    <scope>NUCLEOTIDE SEQUENCE [LARGE SCALE GENOMIC DNA]</scope>
    <source>
        <strain evidence="2">Ve08.2h10</strain>
    </source>
</reference>
<protein>
    <submittedName>
        <fullName evidence="1">Uncharacterized protein</fullName>
    </submittedName>
</protein>
<dbReference type="HOGENOM" id="CLU_2484020_0_0_1"/>
<organism evidence="1 2">
    <name type="scientific">Paxillus rubicundulus Ve08.2h10</name>
    <dbReference type="NCBI Taxonomy" id="930991"/>
    <lineage>
        <taxon>Eukaryota</taxon>
        <taxon>Fungi</taxon>
        <taxon>Dikarya</taxon>
        <taxon>Basidiomycota</taxon>
        <taxon>Agaricomycotina</taxon>
        <taxon>Agaricomycetes</taxon>
        <taxon>Agaricomycetidae</taxon>
        <taxon>Boletales</taxon>
        <taxon>Paxilineae</taxon>
        <taxon>Paxillaceae</taxon>
        <taxon>Paxillus</taxon>
    </lineage>
</organism>
<dbReference type="EMBL" id="KN825568">
    <property type="protein sequence ID" value="KIK85336.1"/>
    <property type="molecule type" value="Genomic_DNA"/>
</dbReference>
<evidence type="ECO:0000313" key="1">
    <source>
        <dbReference type="EMBL" id="KIK85336.1"/>
    </source>
</evidence>
<keyword evidence="2" id="KW-1185">Reference proteome</keyword>